<dbReference type="EMBL" id="BSOR01000015">
    <property type="protein sequence ID" value="GLR63394.1"/>
    <property type="molecule type" value="Genomic_DNA"/>
</dbReference>
<dbReference type="InterPro" id="IPR023577">
    <property type="entry name" value="CYTH_domain"/>
</dbReference>
<dbReference type="Gene3D" id="2.40.320.10">
    <property type="entry name" value="Hypothetical Protein Pfu-838710-001"/>
    <property type="match status" value="1"/>
</dbReference>
<dbReference type="RefSeq" id="WP_051610598.1">
    <property type="nucleotide sequence ID" value="NZ_BSOR01000015.1"/>
</dbReference>
<name>A0ABQ5ZTT3_9GAMM</name>
<dbReference type="PANTHER" id="PTHR39569:SF1">
    <property type="entry name" value="INORGANIC TRIPHOSPHATASE"/>
    <property type="match status" value="1"/>
</dbReference>
<dbReference type="Proteomes" id="UP001156682">
    <property type="component" value="Unassembled WGS sequence"/>
</dbReference>
<evidence type="ECO:0000313" key="2">
    <source>
        <dbReference type="EMBL" id="GLR63394.1"/>
    </source>
</evidence>
<accession>A0ABQ5ZTT3</accession>
<dbReference type="CDD" id="cd07756">
    <property type="entry name" value="CYTH-like_Pase_CHAD"/>
    <property type="match status" value="1"/>
</dbReference>
<comment type="caution">
    <text evidence="2">The sequence shown here is derived from an EMBL/GenBank/DDBJ whole genome shotgun (WGS) entry which is preliminary data.</text>
</comment>
<dbReference type="Pfam" id="PF01928">
    <property type="entry name" value="CYTH"/>
    <property type="match status" value="1"/>
</dbReference>
<gene>
    <name evidence="2" type="ORF">GCM10007878_08290</name>
</gene>
<dbReference type="PANTHER" id="PTHR39569">
    <property type="entry name" value="INORGANIC TRIPHOSPHATASE"/>
    <property type="match status" value="1"/>
</dbReference>
<dbReference type="InterPro" id="IPR033469">
    <property type="entry name" value="CYTH-like_dom_sf"/>
</dbReference>
<dbReference type="SMART" id="SM01118">
    <property type="entry name" value="CYTH"/>
    <property type="match status" value="1"/>
</dbReference>
<organism evidence="2 3">
    <name type="scientific">Marinospirillum insulare</name>
    <dbReference type="NCBI Taxonomy" id="217169"/>
    <lineage>
        <taxon>Bacteria</taxon>
        <taxon>Pseudomonadati</taxon>
        <taxon>Pseudomonadota</taxon>
        <taxon>Gammaproteobacteria</taxon>
        <taxon>Oceanospirillales</taxon>
        <taxon>Oceanospirillaceae</taxon>
        <taxon>Marinospirillum</taxon>
    </lineage>
</organism>
<dbReference type="PROSITE" id="PS51707">
    <property type="entry name" value="CYTH"/>
    <property type="match status" value="1"/>
</dbReference>
<evidence type="ECO:0000313" key="3">
    <source>
        <dbReference type="Proteomes" id="UP001156682"/>
    </source>
</evidence>
<keyword evidence="3" id="KW-1185">Reference proteome</keyword>
<dbReference type="InterPro" id="IPR039013">
    <property type="entry name" value="YgiF"/>
</dbReference>
<protein>
    <recommendedName>
        <fullName evidence="1">CYTH domain-containing protein</fullName>
    </recommendedName>
</protein>
<proteinExistence type="predicted"/>
<evidence type="ECO:0000259" key="1">
    <source>
        <dbReference type="PROSITE" id="PS51707"/>
    </source>
</evidence>
<sequence length="472" mass="53209">MAKEIELKLLVRQADFKLLEAQMQQLNAQPQDVRRLENTYFDTPDLQLNQAKAALRLRFNAHSWVQTLKTSGSSLGALSQRGEWEMPLDQGELNLALFPEGLINPAWQNQLTAQFSTNFTRQTWLVSDADNPSTLIEAAADLGEVTLPNQQNSVITAADSLCELELELKQGEPASLFKLAHQLAANLPLHLGVLSKAERGLRLLKGTDQVRQKPPPALEKAAVSFTDLIHLAIEEVNQWVLAHENWAFNANEGELLLAHRALLRLHALLVLAQRLCSEAQLQAAIASVKQLTDAFLPWVNSCWQDKALQKLSLTASDAEWRSLNTGYAQRRSEYRRLWHKNWVGQASLQIIESLFTSQNLQACSQQNKAEQLLNQAIAKLGLPQQPMQINVWLDRYPSLVRVELLLAAVKPQAKENLQLIKQMQQAIELLKGYQQLLELKKLPENIRKKVLAEQPSVLLYLGRLAQALWVET</sequence>
<dbReference type="SUPFAM" id="SSF55154">
    <property type="entry name" value="CYTH-like phosphatases"/>
    <property type="match status" value="1"/>
</dbReference>
<feature type="domain" description="CYTH" evidence="1">
    <location>
        <begin position="2"/>
        <end position="207"/>
    </location>
</feature>
<reference evidence="3" key="1">
    <citation type="journal article" date="2019" name="Int. J. Syst. Evol. Microbiol.">
        <title>The Global Catalogue of Microorganisms (GCM) 10K type strain sequencing project: providing services to taxonomists for standard genome sequencing and annotation.</title>
        <authorList>
            <consortium name="The Broad Institute Genomics Platform"/>
            <consortium name="The Broad Institute Genome Sequencing Center for Infectious Disease"/>
            <person name="Wu L."/>
            <person name="Ma J."/>
        </authorList>
    </citation>
    <scope>NUCLEOTIDE SEQUENCE [LARGE SCALE GENOMIC DNA]</scope>
    <source>
        <strain evidence="3">NBRC 100033</strain>
    </source>
</reference>